<protein>
    <submittedName>
        <fullName evidence="2">Uncharacterized protein</fullName>
    </submittedName>
</protein>
<dbReference type="EMBL" id="JBEPLV010000008">
    <property type="protein sequence ID" value="MET3549249.1"/>
    <property type="molecule type" value="Genomic_DNA"/>
</dbReference>
<dbReference type="Gene3D" id="2.60.120.380">
    <property type="match status" value="1"/>
</dbReference>
<reference evidence="2 3" key="1">
    <citation type="submission" date="2024-06" db="EMBL/GenBank/DDBJ databases">
        <title>Genomic Encyclopedia of Type Strains, Phase IV (KMG-IV): sequencing the most valuable type-strain genomes for metagenomic binning, comparative biology and taxonomic classification.</title>
        <authorList>
            <person name="Goeker M."/>
        </authorList>
    </citation>
    <scope>NUCLEOTIDE SEQUENCE [LARGE SCALE GENOMIC DNA]</scope>
    <source>
        <strain evidence="2 3">DSM 17253</strain>
    </source>
</reference>
<organism evidence="2 3">
    <name type="scientific">Paenibacillus favisporus</name>
    <dbReference type="NCBI Taxonomy" id="221028"/>
    <lineage>
        <taxon>Bacteria</taxon>
        <taxon>Bacillati</taxon>
        <taxon>Bacillota</taxon>
        <taxon>Bacilli</taxon>
        <taxon>Bacillales</taxon>
        <taxon>Paenibacillaceae</taxon>
        <taxon>Paenibacillus</taxon>
    </lineage>
</organism>
<name>A0ABV2FBV7_9BACL</name>
<dbReference type="SUPFAM" id="SSF89260">
    <property type="entry name" value="Collagen-binding domain"/>
    <property type="match status" value="1"/>
</dbReference>
<feature type="signal peptide" evidence="1">
    <location>
        <begin position="1"/>
        <end position="25"/>
    </location>
</feature>
<accession>A0ABV2FBV7</accession>
<evidence type="ECO:0000313" key="3">
    <source>
        <dbReference type="Proteomes" id="UP001549098"/>
    </source>
</evidence>
<sequence length="166" mass="18302">MKTKSKIVSIVAAFMLVFGATSAFAETSDSVSIQNLVNYESEPNDSYETADTAVNYNMDWGTNQGYINRAGDIDFWHLLTSNAASYTIDLLSPQNFDFNFVVLEKIPGQEGYTEVARSNSQNSSARLTVPGIKSDGSVPNYYVMVYGQYGSFNTTSPYTLAITPEY</sequence>
<evidence type="ECO:0000313" key="2">
    <source>
        <dbReference type="EMBL" id="MET3549249.1"/>
    </source>
</evidence>
<feature type="chain" id="PRO_5047497721" evidence="1">
    <location>
        <begin position="26"/>
        <end position="166"/>
    </location>
</feature>
<proteinExistence type="predicted"/>
<comment type="caution">
    <text evidence="2">The sequence shown here is derived from an EMBL/GenBank/DDBJ whole genome shotgun (WGS) entry which is preliminary data.</text>
</comment>
<dbReference type="Proteomes" id="UP001549098">
    <property type="component" value="Unassembled WGS sequence"/>
</dbReference>
<evidence type="ECO:0000256" key="1">
    <source>
        <dbReference type="SAM" id="SignalP"/>
    </source>
</evidence>
<gene>
    <name evidence="2" type="ORF">ABID47_005886</name>
</gene>
<keyword evidence="3" id="KW-1185">Reference proteome</keyword>
<dbReference type="RefSeq" id="WP_354502215.1">
    <property type="nucleotide sequence ID" value="NZ_JBEPLV010000008.1"/>
</dbReference>
<keyword evidence="1" id="KW-0732">Signal</keyword>